<dbReference type="Proteomes" id="UP000218231">
    <property type="component" value="Unassembled WGS sequence"/>
</dbReference>
<reference evidence="2 3" key="1">
    <citation type="journal article" date="2017" name="Curr. Biol.">
        <title>Genome architecture and evolution of a unichromosomal asexual nematode.</title>
        <authorList>
            <person name="Fradin H."/>
            <person name="Zegar C."/>
            <person name="Gutwein M."/>
            <person name="Lucas J."/>
            <person name="Kovtun M."/>
            <person name="Corcoran D."/>
            <person name="Baugh L.R."/>
            <person name="Kiontke K."/>
            <person name="Gunsalus K."/>
            <person name="Fitch D.H."/>
            <person name="Piano F."/>
        </authorList>
    </citation>
    <scope>NUCLEOTIDE SEQUENCE [LARGE SCALE GENOMIC DNA]</scope>
    <source>
        <strain evidence="2">PF1309</strain>
    </source>
</reference>
<protein>
    <submittedName>
        <fullName evidence="2">Uncharacterized protein</fullName>
    </submittedName>
</protein>
<evidence type="ECO:0000313" key="2">
    <source>
        <dbReference type="EMBL" id="PAV77729.1"/>
    </source>
</evidence>
<sequence>MIKLTNFRSKHSVVPRSVRRDRASSAAHADRDLPALVNPAKMLQMTTSSHLCTISASNAQLDPQDLLESPDQRDHLETPERMDLR</sequence>
<proteinExistence type="predicted"/>
<feature type="region of interest" description="Disordered" evidence="1">
    <location>
        <begin position="1"/>
        <end position="30"/>
    </location>
</feature>
<dbReference type="EMBL" id="LIAE01007662">
    <property type="protein sequence ID" value="PAV77729.1"/>
    <property type="molecule type" value="Genomic_DNA"/>
</dbReference>
<evidence type="ECO:0000256" key="1">
    <source>
        <dbReference type="SAM" id="MobiDB-lite"/>
    </source>
</evidence>
<gene>
    <name evidence="2" type="ORF">WR25_16374</name>
</gene>
<accession>A0A2A2KV26</accession>
<feature type="compositionally biased region" description="Basic and acidic residues" evidence="1">
    <location>
        <begin position="70"/>
        <end position="85"/>
    </location>
</feature>
<name>A0A2A2KV26_9BILA</name>
<organism evidence="2 3">
    <name type="scientific">Diploscapter pachys</name>
    <dbReference type="NCBI Taxonomy" id="2018661"/>
    <lineage>
        <taxon>Eukaryota</taxon>
        <taxon>Metazoa</taxon>
        <taxon>Ecdysozoa</taxon>
        <taxon>Nematoda</taxon>
        <taxon>Chromadorea</taxon>
        <taxon>Rhabditida</taxon>
        <taxon>Rhabditina</taxon>
        <taxon>Rhabditomorpha</taxon>
        <taxon>Rhabditoidea</taxon>
        <taxon>Rhabditidae</taxon>
        <taxon>Diploscapter</taxon>
    </lineage>
</organism>
<evidence type="ECO:0000313" key="3">
    <source>
        <dbReference type="Proteomes" id="UP000218231"/>
    </source>
</evidence>
<feature type="compositionally biased region" description="Basic residues" evidence="1">
    <location>
        <begin position="8"/>
        <end position="17"/>
    </location>
</feature>
<feature type="compositionally biased region" description="Basic and acidic residues" evidence="1">
    <location>
        <begin position="18"/>
        <end position="30"/>
    </location>
</feature>
<keyword evidence="3" id="KW-1185">Reference proteome</keyword>
<dbReference type="AlphaFoldDB" id="A0A2A2KV26"/>
<feature type="region of interest" description="Disordered" evidence="1">
    <location>
        <begin position="62"/>
        <end position="85"/>
    </location>
</feature>
<comment type="caution">
    <text evidence="2">The sequence shown here is derived from an EMBL/GenBank/DDBJ whole genome shotgun (WGS) entry which is preliminary data.</text>
</comment>